<proteinExistence type="predicted"/>
<evidence type="ECO:0000256" key="1">
    <source>
        <dbReference type="SAM" id="SignalP"/>
    </source>
</evidence>
<protein>
    <submittedName>
        <fullName evidence="2">Protein-tyrosine-phosphatase</fullName>
    </submittedName>
</protein>
<dbReference type="RefSeq" id="WP_289163622.1">
    <property type="nucleotide sequence ID" value="NZ_JASZZN010000007.1"/>
</dbReference>
<feature type="chain" id="PRO_5046508973" evidence="1">
    <location>
        <begin position="21"/>
        <end position="244"/>
    </location>
</feature>
<accession>A0ABT7PHR3</accession>
<dbReference type="PANTHER" id="PTHR43428">
    <property type="entry name" value="ARSENATE REDUCTASE"/>
    <property type="match status" value="1"/>
</dbReference>
<dbReference type="Gene3D" id="3.40.50.2300">
    <property type="match status" value="1"/>
</dbReference>
<organism evidence="2 3">
    <name type="scientific">Roseiconus lacunae</name>
    <dbReference type="NCBI Taxonomy" id="2605694"/>
    <lineage>
        <taxon>Bacteria</taxon>
        <taxon>Pseudomonadati</taxon>
        <taxon>Planctomycetota</taxon>
        <taxon>Planctomycetia</taxon>
        <taxon>Pirellulales</taxon>
        <taxon>Pirellulaceae</taxon>
        <taxon>Roseiconus</taxon>
    </lineage>
</organism>
<dbReference type="SUPFAM" id="SSF52788">
    <property type="entry name" value="Phosphotyrosine protein phosphatases I"/>
    <property type="match status" value="1"/>
</dbReference>
<evidence type="ECO:0000313" key="2">
    <source>
        <dbReference type="EMBL" id="MDM4016023.1"/>
    </source>
</evidence>
<reference evidence="2 3" key="1">
    <citation type="submission" date="2023-06" db="EMBL/GenBank/DDBJ databases">
        <title>Roseiconus lacunae JC819 isolated from Gulf of Mannar region, Tamil Nadu.</title>
        <authorList>
            <person name="Pk S."/>
            <person name="Ch S."/>
            <person name="Ch V.R."/>
        </authorList>
    </citation>
    <scope>NUCLEOTIDE SEQUENCE [LARGE SCALE GENOMIC DNA]</scope>
    <source>
        <strain evidence="2 3">JC819</strain>
    </source>
</reference>
<name>A0ABT7PHR3_9BACT</name>
<dbReference type="PANTHER" id="PTHR43428:SF1">
    <property type="entry name" value="ARSENATE REDUCTASE"/>
    <property type="match status" value="1"/>
</dbReference>
<dbReference type="Proteomes" id="UP001239462">
    <property type="component" value="Unassembled WGS sequence"/>
</dbReference>
<comment type="caution">
    <text evidence="2">The sequence shown here is derived from an EMBL/GenBank/DDBJ whole genome shotgun (WGS) entry which is preliminary data.</text>
</comment>
<dbReference type="InterPro" id="IPR036196">
    <property type="entry name" value="Ptyr_pPase_sf"/>
</dbReference>
<feature type="signal peptide" evidence="1">
    <location>
        <begin position="1"/>
        <end position="20"/>
    </location>
</feature>
<gene>
    <name evidence="2" type="ORF">QTN89_11315</name>
</gene>
<evidence type="ECO:0000313" key="3">
    <source>
        <dbReference type="Proteomes" id="UP001239462"/>
    </source>
</evidence>
<dbReference type="EMBL" id="JASZZN010000007">
    <property type="protein sequence ID" value="MDM4016023.1"/>
    <property type="molecule type" value="Genomic_DNA"/>
</dbReference>
<keyword evidence="1" id="KW-0732">Signal</keyword>
<keyword evidence="3" id="KW-1185">Reference proteome</keyword>
<sequence length="244" mass="27158">MKRLIATMLMLSGLGAVVFAETTTAPSGERPRENTRLVEPVRPFVQRVTESFDSLPTGRQQLLDQIAKHIVATSNRDGHVQLNFICTHNSRRSQFGQVWCQIAAHHYEVPGVNAFSGGTETTACNIRTVRALRRSGLSVVATGEKANPVYLVQYADSVAPLKCFSKLYEDAGNASTPFIAMMCCSDADRNCPVVSGSQGRFALHYEDPKVADRTPQENERYNERCFQIAQEMFYLMSQVAQMSR</sequence>